<evidence type="ECO:0000313" key="9">
    <source>
        <dbReference type="Proteomes" id="UP000321204"/>
    </source>
</evidence>
<evidence type="ECO:0000256" key="5">
    <source>
        <dbReference type="ARBA" id="ARBA00023237"/>
    </source>
</evidence>
<evidence type="ECO:0000256" key="4">
    <source>
        <dbReference type="ARBA" id="ARBA00023136"/>
    </source>
</evidence>
<feature type="domain" description="RagB/SusD" evidence="6">
    <location>
        <begin position="485"/>
        <end position="662"/>
    </location>
</feature>
<accession>A0A5B8UIW7</accession>
<keyword evidence="5" id="KW-0998">Cell outer membrane</keyword>
<evidence type="ECO:0000256" key="3">
    <source>
        <dbReference type="ARBA" id="ARBA00022729"/>
    </source>
</evidence>
<keyword evidence="4" id="KW-0472">Membrane</keyword>
<sequence length="662" mass="72269">MKRTQIKTIVASAFLAIFSGGCKKILDEQPRATFTPDYFQTSQGVQGGVTSLYAHLRTIYGQGYYYNTCETGTDEATYAQSADENFKVMDISGQGNITSSNSRADVIWGSSYSDINTASGIIENGGKLGVSNALLAEAKFFRGFDYFLLVQTFGGVALDLGSGELKFNTSAVRTSKRNTVPEVYTKAIFPDLTAAVNDLPDAPRVVGGVTKTVARLFLAKAYLTYGWWLENPNNIPTYPAVANRTDPAGKNPQYYYQQAYNLAVAGITNAGTNYALQPTYYDVNLATNDRNKEIMLWADHTENSTYTGGNIYDGNGPNSLNQDNYAVWMMTFNYTNIRSSSSPTTWSAVSSVQREAEQHLGRPYIRMCPTIGVVKNTFADKTNDSRYDGTFTTVYRGNWQKGSAPVSTYSTLYNSNFLPVTPGSAILTFLNDEPVPPITYPSGAGNSNVGAGTLPGRADWVVSPNGISRLVYPGLWKLGTYRTDNGTGLGYPNAGLTRPFNIAKFSELFFIAAEAAVKGATTTAVTGTYANDGTARGLINIIRARAGKWRFDNNGNVAKIQDNSAAMIAATPATVDIDYILAERSREYFGEGYRWYDLIRTQRWTAFASTYQICGSTAGDHTPVTVSRSIDSHHYLRPIPQGQIDAMQASADEKAAYQNPGY</sequence>
<comment type="subcellular location">
    <subcellularLocation>
        <location evidence="1">Cell outer membrane</location>
    </subcellularLocation>
</comment>
<dbReference type="Pfam" id="PF07980">
    <property type="entry name" value="SusD_RagB"/>
    <property type="match status" value="1"/>
</dbReference>
<dbReference type="EMBL" id="CP042433">
    <property type="protein sequence ID" value="QEC56336.1"/>
    <property type="molecule type" value="Genomic_DNA"/>
</dbReference>
<gene>
    <name evidence="8" type="ORF">FSB75_10685</name>
</gene>
<dbReference type="KEGG" id="fgg:FSB75_10685"/>
<dbReference type="InterPro" id="IPR011990">
    <property type="entry name" value="TPR-like_helical_dom_sf"/>
</dbReference>
<evidence type="ECO:0000256" key="2">
    <source>
        <dbReference type="ARBA" id="ARBA00006275"/>
    </source>
</evidence>
<dbReference type="Pfam" id="PF14322">
    <property type="entry name" value="SusD-like_3"/>
    <property type="match status" value="1"/>
</dbReference>
<proteinExistence type="inferred from homology"/>
<reference evidence="8 9" key="1">
    <citation type="journal article" date="2015" name="Int. J. Syst. Evol. Microbiol.">
        <title>Flavisolibacter ginsenosidimutans sp. nov., with ginsenoside-converting activity isolated from soil used for cultivating ginseng.</title>
        <authorList>
            <person name="Zhao Y."/>
            <person name="Liu Q."/>
            <person name="Kang M.S."/>
            <person name="Jin F."/>
            <person name="Yu H."/>
            <person name="Im W.T."/>
        </authorList>
    </citation>
    <scope>NUCLEOTIDE SEQUENCE [LARGE SCALE GENOMIC DNA]</scope>
    <source>
        <strain evidence="8 9">Gsoil 636</strain>
    </source>
</reference>
<dbReference type="Gene3D" id="1.25.40.390">
    <property type="match status" value="1"/>
</dbReference>
<feature type="domain" description="SusD-like N-terminal" evidence="7">
    <location>
        <begin position="69"/>
        <end position="223"/>
    </location>
</feature>
<organism evidence="8 9">
    <name type="scientific">Flavisolibacter ginsenosidimutans</name>
    <dbReference type="NCBI Taxonomy" id="661481"/>
    <lineage>
        <taxon>Bacteria</taxon>
        <taxon>Pseudomonadati</taxon>
        <taxon>Bacteroidota</taxon>
        <taxon>Chitinophagia</taxon>
        <taxon>Chitinophagales</taxon>
        <taxon>Chitinophagaceae</taxon>
        <taxon>Flavisolibacter</taxon>
    </lineage>
</organism>
<dbReference type="InterPro" id="IPR012944">
    <property type="entry name" value="SusD_RagB_dom"/>
</dbReference>
<dbReference type="AlphaFoldDB" id="A0A5B8UIW7"/>
<dbReference type="OrthoDB" id="5694214at2"/>
<keyword evidence="9" id="KW-1185">Reference proteome</keyword>
<dbReference type="InterPro" id="IPR033985">
    <property type="entry name" value="SusD-like_N"/>
</dbReference>
<dbReference type="RefSeq" id="WP_146786841.1">
    <property type="nucleotide sequence ID" value="NZ_BAABIO010000001.1"/>
</dbReference>
<evidence type="ECO:0000259" key="7">
    <source>
        <dbReference type="Pfam" id="PF14322"/>
    </source>
</evidence>
<dbReference type="SUPFAM" id="SSF48452">
    <property type="entry name" value="TPR-like"/>
    <property type="match status" value="1"/>
</dbReference>
<evidence type="ECO:0000256" key="1">
    <source>
        <dbReference type="ARBA" id="ARBA00004442"/>
    </source>
</evidence>
<evidence type="ECO:0000313" key="8">
    <source>
        <dbReference type="EMBL" id="QEC56336.1"/>
    </source>
</evidence>
<protein>
    <submittedName>
        <fullName evidence="8">RagB/SusD family nutrient uptake outer membrane protein</fullName>
    </submittedName>
</protein>
<dbReference type="GO" id="GO:0009279">
    <property type="term" value="C:cell outer membrane"/>
    <property type="evidence" value="ECO:0007669"/>
    <property type="project" value="UniProtKB-SubCell"/>
</dbReference>
<name>A0A5B8UIW7_9BACT</name>
<evidence type="ECO:0000259" key="6">
    <source>
        <dbReference type="Pfam" id="PF07980"/>
    </source>
</evidence>
<dbReference type="Proteomes" id="UP000321204">
    <property type="component" value="Chromosome"/>
</dbReference>
<dbReference type="PROSITE" id="PS51257">
    <property type="entry name" value="PROKAR_LIPOPROTEIN"/>
    <property type="match status" value="1"/>
</dbReference>
<keyword evidence="3" id="KW-0732">Signal</keyword>
<comment type="similarity">
    <text evidence="2">Belongs to the SusD family.</text>
</comment>